<protein>
    <submittedName>
        <fullName evidence="2">Soluble lytic murein transglycosylase-like protein</fullName>
    </submittedName>
</protein>
<dbReference type="HOGENOM" id="CLU_094905_3_1_4"/>
<dbReference type="EMBL" id="CP003153">
    <property type="protein sequence ID" value="AEV26957.1"/>
    <property type="molecule type" value="Genomic_DNA"/>
</dbReference>
<dbReference type="InterPro" id="IPR008258">
    <property type="entry name" value="Transglycosylase_SLT_dom_1"/>
</dbReference>
<dbReference type="RefSeq" id="WP_014237638.1">
    <property type="nucleotide sequence ID" value="NC_016616.1"/>
</dbReference>
<dbReference type="Proteomes" id="UP000005633">
    <property type="component" value="Chromosome"/>
</dbReference>
<name>G8QNR3_AZOOP</name>
<feature type="domain" description="Transglycosylase SLT" evidence="1">
    <location>
        <begin position="33"/>
        <end position="132"/>
    </location>
</feature>
<accession>G8QNR3</accession>
<dbReference type="CDD" id="cd13400">
    <property type="entry name" value="LT_IagB-like"/>
    <property type="match status" value="1"/>
</dbReference>
<organism evidence="2 3">
    <name type="scientific">Azospira oryzae (strain ATCC BAA-33 / DSM 13638 / PS)</name>
    <name type="common">Dechlorosoma suillum</name>
    <dbReference type="NCBI Taxonomy" id="640081"/>
    <lineage>
        <taxon>Bacteria</taxon>
        <taxon>Pseudomonadati</taxon>
        <taxon>Pseudomonadota</taxon>
        <taxon>Betaproteobacteria</taxon>
        <taxon>Rhodocyclales</taxon>
        <taxon>Rhodocyclaceae</taxon>
        <taxon>Azospira</taxon>
    </lineage>
</organism>
<reference evidence="2 3" key="1">
    <citation type="journal article" date="2012" name="J. Bacteriol.">
        <title>Complete genome sequence of the anaerobic perchlorate-reducing bacterium Azospira suillum strain PS.</title>
        <authorList>
            <person name="Byrne-Bailey K.G."/>
            <person name="Coates J.D."/>
        </authorList>
    </citation>
    <scope>NUCLEOTIDE SEQUENCE [LARGE SCALE GENOMIC DNA]</scope>
    <source>
        <strain evidence="3">ATCC BAA-33 / DSM 13638 / PS</strain>
    </source>
</reference>
<evidence type="ECO:0000259" key="1">
    <source>
        <dbReference type="Pfam" id="PF01464"/>
    </source>
</evidence>
<gene>
    <name evidence="2" type="ordered locus">Dsui_2606</name>
</gene>
<proteinExistence type="predicted"/>
<evidence type="ECO:0000313" key="3">
    <source>
        <dbReference type="Proteomes" id="UP000005633"/>
    </source>
</evidence>
<evidence type="ECO:0000313" key="2">
    <source>
        <dbReference type="EMBL" id="AEV26957.1"/>
    </source>
</evidence>
<dbReference type="SUPFAM" id="SSF53955">
    <property type="entry name" value="Lysozyme-like"/>
    <property type="match status" value="1"/>
</dbReference>
<sequence length="158" mass="17961">MKSRLYRSSWARLLLIALLALTLSTRGEARGFCFEEAGAAQGVDPILLRALAAQESSCGANNYNRNATSEDHGPMQINDSWLRDHKFRQQGVNLHDLYDPCTANYIASYLMADCYKQFGVTWRAVGCYNAKTYSKQIQYANKIYNRIQRYRKTGKGIC</sequence>
<dbReference type="eggNOG" id="COG0741">
    <property type="taxonomic scope" value="Bacteria"/>
</dbReference>
<dbReference type="AlphaFoldDB" id="G8QNR3"/>
<dbReference type="KEGG" id="dsu:Dsui_2606"/>
<dbReference type="STRING" id="640081.Dsui_2606"/>
<dbReference type="Pfam" id="PF01464">
    <property type="entry name" value="SLT"/>
    <property type="match status" value="1"/>
</dbReference>
<dbReference type="OrthoDB" id="9808681at2"/>
<dbReference type="InterPro" id="IPR023346">
    <property type="entry name" value="Lysozyme-like_dom_sf"/>
</dbReference>
<dbReference type="Gene3D" id="1.10.530.10">
    <property type="match status" value="1"/>
</dbReference>